<dbReference type="InterPro" id="IPR050820">
    <property type="entry name" value="MFS_Sugar_Transporter"/>
</dbReference>
<dbReference type="GO" id="GO:0005886">
    <property type="term" value="C:plasma membrane"/>
    <property type="evidence" value="ECO:0007669"/>
    <property type="project" value="UniProtKB-SubCell"/>
</dbReference>
<keyword evidence="4" id="KW-1003">Cell membrane</keyword>
<name>A0A418IMR4_STAXY</name>
<feature type="transmembrane region" description="Helical" evidence="11">
    <location>
        <begin position="151"/>
        <end position="169"/>
    </location>
</feature>
<evidence type="ECO:0000256" key="7">
    <source>
        <dbReference type="ARBA" id="ARBA00022989"/>
    </source>
</evidence>
<evidence type="ECO:0000256" key="11">
    <source>
        <dbReference type="SAM" id="Phobius"/>
    </source>
</evidence>
<dbReference type="CDD" id="cd17359">
    <property type="entry name" value="MFS_XylE_like"/>
    <property type="match status" value="1"/>
</dbReference>
<evidence type="ECO:0000256" key="2">
    <source>
        <dbReference type="ARBA" id="ARBA00010992"/>
    </source>
</evidence>
<dbReference type="InterPro" id="IPR020846">
    <property type="entry name" value="MFS_dom"/>
</dbReference>
<dbReference type="PROSITE" id="PS00216">
    <property type="entry name" value="SUGAR_TRANSPORT_1"/>
    <property type="match status" value="1"/>
</dbReference>
<keyword evidence="14" id="KW-1185">Reference proteome</keyword>
<evidence type="ECO:0000256" key="3">
    <source>
        <dbReference type="ARBA" id="ARBA00022448"/>
    </source>
</evidence>
<dbReference type="InterPro" id="IPR047984">
    <property type="entry name" value="XylE-like"/>
</dbReference>
<sequence length="492" mass="54022">MSTYNNKKFIFKIALIATLGGLLFGYDTAVISGAEQSLQQYLTKDYGSFIHGITVSSALIGCIIGGLLSSSFSSRLGRKKSLQVAAILFIISAILSGYPEFLFFDSTGSNLGLLIAFNLYRVIGGIGVGLASAISPMYISEIAPSSIRGKLVSWNQFAIIFGMLVVYFVNYGITYGQSQNWIQDIGWRYMFITEAIPAIAFFFLLFLVPETPRFLSLSNKNTEALSVLNKIYASKNHAQNVLNDILATKNKLTDVKAPLFSFGKTVIIVGILLSVFQQFIGINVALYYAPRIFENLGSGSNTSMIQTVVMGLVNVIFTIIAILYVDKFGRKPLLIIGSTGMAIGMIGMSVLAANGAFGVITLIFLVLYTASFMMSWGPIIWVLLSEIFPNRIRSSAMAIAVAVQWLANFTITSTYPTMMDVSGAMTYGFYALMSILSGLFVWKFIPETKGKTLEELESVWKKESVTSVSNQDEKVQSHSEKFKVNLTKQTKN</sequence>
<evidence type="ECO:0000256" key="5">
    <source>
        <dbReference type="ARBA" id="ARBA00022597"/>
    </source>
</evidence>
<gene>
    <name evidence="13" type="primary">xylE</name>
    <name evidence="13" type="ORF">BU097_08715</name>
</gene>
<feature type="domain" description="Major facilitator superfamily (MFS) profile" evidence="12">
    <location>
        <begin position="13"/>
        <end position="449"/>
    </location>
</feature>
<feature type="region of interest" description="Disordered" evidence="10">
    <location>
        <begin position="470"/>
        <end position="492"/>
    </location>
</feature>
<feature type="transmembrane region" description="Helical" evidence="11">
    <location>
        <begin position="427"/>
        <end position="445"/>
    </location>
</feature>
<dbReference type="InterPro" id="IPR003663">
    <property type="entry name" value="Sugar/inositol_transpt"/>
</dbReference>
<proteinExistence type="inferred from homology"/>
<keyword evidence="3 9" id="KW-0813">Transport</keyword>
<dbReference type="OrthoDB" id="9783823at2"/>
<dbReference type="Proteomes" id="UP000285567">
    <property type="component" value="Unassembled WGS sequence"/>
</dbReference>
<dbReference type="PANTHER" id="PTHR48023:SF4">
    <property type="entry name" value="D-XYLOSE-PROTON SYMPORTER-LIKE 2"/>
    <property type="match status" value="1"/>
</dbReference>
<feature type="transmembrane region" description="Helical" evidence="11">
    <location>
        <begin position="189"/>
        <end position="208"/>
    </location>
</feature>
<dbReference type="RefSeq" id="WP_119603990.1">
    <property type="nucleotide sequence ID" value="NZ_CABIWF010000004.1"/>
</dbReference>
<dbReference type="PRINTS" id="PR00171">
    <property type="entry name" value="SUGRTRNSPORT"/>
</dbReference>
<evidence type="ECO:0000256" key="1">
    <source>
        <dbReference type="ARBA" id="ARBA00004651"/>
    </source>
</evidence>
<keyword evidence="7 11" id="KW-1133">Transmembrane helix</keyword>
<organism evidence="13 14">
    <name type="scientific">Staphylococcus xylosus</name>
    <dbReference type="NCBI Taxonomy" id="1288"/>
    <lineage>
        <taxon>Bacteria</taxon>
        <taxon>Bacillati</taxon>
        <taxon>Bacillota</taxon>
        <taxon>Bacilli</taxon>
        <taxon>Bacillales</taxon>
        <taxon>Staphylococcaceae</taxon>
        <taxon>Staphylococcus</taxon>
    </lineage>
</organism>
<evidence type="ECO:0000313" key="13">
    <source>
        <dbReference type="EMBL" id="RIN10373.1"/>
    </source>
</evidence>
<reference evidence="13 14" key="1">
    <citation type="journal article" date="2016" name="Front. Microbiol.">
        <title>Comprehensive Phylogenetic Analysis of Bovine Non-aureus Staphylococci Species Based on Whole-Genome Sequencing.</title>
        <authorList>
            <person name="Naushad S."/>
            <person name="Barkema H.W."/>
            <person name="Luby C."/>
            <person name="Condas L.A."/>
            <person name="Nobrega D.B."/>
            <person name="Carson D.A."/>
            <person name="De Buck J."/>
        </authorList>
    </citation>
    <scope>NUCLEOTIDE SEQUENCE [LARGE SCALE GENOMIC DNA]</scope>
    <source>
        <strain evidence="13 14">SNUC 102</strain>
    </source>
</reference>
<keyword evidence="5" id="KW-0762">Sugar transport</keyword>
<dbReference type="SUPFAM" id="SSF103473">
    <property type="entry name" value="MFS general substrate transporter"/>
    <property type="match status" value="1"/>
</dbReference>
<evidence type="ECO:0000256" key="4">
    <source>
        <dbReference type="ARBA" id="ARBA00022475"/>
    </source>
</evidence>
<evidence type="ECO:0000256" key="6">
    <source>
        <dbReference type="ARBA" id="ARBA00022692"/>
    </source>
</evidence>
<dbReference type="InterPro" id="IPR036259">
    <property type="entry name" value="MFS_trans_sf"/>
</dbReference>
<dbReference type="NCBIfam" id="NF007484">
    <property type="entry name" value="PRK10077.1"/>
    <property type="match status" value="1"/>
</dbReference>
<feature type="transmembrane region" description="Helical" evidence="11">
    <location>
        <begin position="49"/>
        <end position="69"/>
    </location>
</feature>
<evidence type="ECO:0000256" key="8">
    <source>
        <dbReference type="ARBA" id="ARBA00023136"/>
    </source>
</evidence>
<protein>
    <submittedName>
        <fullName evidence="13">D-xylose transporter XylE</fullName>
    </submittedName>
</protein>
<comment type="subcellular location">
    <subcellularLocation>
        <location evidence="1">Cell membrane</location>
        <topology evidence="1">Multi-pass membrane protein</topology>
    </subcellularLocation>
</comment>
<evidence type="ECO:0000256" key="10">
    <source>
        <dbReference type="SAM" id="MobiDB-lite"/>
    </source>
</evidence>
<comment type="caution">
    <text evidence="13">The sequence shown here is derived from an EMBL/GenBank/DDBJ whole genome shotgun (WGS) entry which is preliminary data.</text>
</comment>
<feature type="transmembrane region" description="Helical" evidence="11">
    <location>
        <begin position="396"/>
        <end position="415"/>
    </location>
</feature>
<accession>A0A418IMR4</accession>
<dbReference type="InterPro" id="IPR005828">
    <property type="entry name" value="MFS_sugar_transport-like"/>
</dbReference>
<evidence type="ECO:0000313" key="14">
    <source>
        <dbReference type="Proteomes" id="UP000285567"/>
    </source>
</evidence>
<dbReference type="PANTHER" id="PTHR48023">
    <property type="entry name" value="D-XYLOSE-PROTON SYMPORTER-LIKE 2"/>
    <property type="match status" value="1"/>
</dbReference>
<dbReference type="FunFam" id="1.20.1250.20:FF:000122">
    <property type="entry name" value="D-xylose transporter XylE"/>
    <property type="match status" value="1"/>
</dbReference>
<evidence type="ECO:0000256" key="9">
    <source>
        <dbReference type="RuleBase" id="RU003346"/>
    </source>
</evidence>
<feature type="transmembrane region" description="Helical" evidence="11">
    <location>
        <begin position="81"/>
        <end position="99"/>
    </location>
</feature>
<feature type="transmembrane region" description="Helical" evidence="11">
    <location>
        <begin position="304"/>
        <end position="325"/>
    </location>
</feature>
<dbReference type="Pfam" id="PF00083">
    <property type="entry name" value="Sugar_tr"/>
    <property type="match status" value="1"/>
</dbReference>
<dbReference type="GO" id="GO:0022857">
    <property type="term" value="F:transmembrane transporter activity"/>
    <property type="evidence" value="ECO:0007669"/>
    <property type="project" value="InterPro"/>
</dbReference>
<feature type="transmembrane region" description="Helical" evidence="11">
    <location>
        <begin position="359"/>
        <end position="384"/>
    </location>
</feature>
<dbReference type="AlphaFoldDB" id="A0A418IMR4"/>
<dbReference type="NCBIfam" id="TIGR00879">
    <property type="entry name" value="SP"/>
    <property type="match status" value="1"/>
</dbReference>
<dbReference type="Gene3D" id="1.20.1250.20">
    <property type="entry name" value="MFS general substrate transporter like domains"/>
    <property type="match status" value="2"/>
</dbReference>
<feature type="transmembrane region" description="Helical" evidence="11">
    <location>
        <begin position="332"/>
        <end position="353"/>
    </location>
</feature>
<feature type="transmembrane region" description="Helical" evidence="11">
    <location>
        <begin position="266"/>
        <end position="289"/>
    </location>
</feature>
<comment type="similarity">
    <text evidence="2 9">Belongs to the major facilitator superfamily. Sugar transporter (TC 2.A.1.1) family.</text>
</comment>
<keyword evidence="8 11" id="KW-0472">Membrane</keyword>
<feature type="compositionally biased region" description="Basic and acidic residues" evidence="10">
    <location>
        <begin position="471"/>
        <end position="483"/>
    </location>
</feature>
<dbReference type="EMBL" id="QXUL01000041">
    <property type="protein sequence ID" value="RIN10373.1"/>
    <property type="molecule type" value="Genomic_DNA"/>
</dbReference>
<evidence type="ECO:0000259" key="12">
    <source>
        <dbReference type="PROSITE" id="PS50850"/>
    </source>
</evidence>
<dbReference type="PROSITE" id="PS00217">
    <property type="entry name" value="SUGAR_TRANSPORT_2"/>
    <property type="match status" value="1"/>
</dbReference>
<feature type="transmembrane region" description="Helical" evidence="11">
    <location>
        <begin position="119"/>
        <end position="139"/>
    </location>
</feature>
<dbReference type="InterPro" id="IPR005829">
    <property type="entry name" value="Sugar_transporter_CS"/>
</dbReference>
<keyword evidence="6 11" id="KW-0812">Transmembrane</keyword>
<dbReference type="PROSITE" id="PS50850">
    <property type="entry name" value="MFS"/>
    <property type="match status" value="1"/>
</dbReference>